<evidence type="ECO:0000313" key="1">
    <source>
        <dbReference type="EMBL" id="MBB5144323.1"/>
    </source>
</evidence>
<evidence type="ECO:0000313" key="2">
    <source>
        <dbReference type="Proteomes" id="UP000539075"/>
    </source>
</evidence>
<gene>
    <name evidence="1" type="ORF">HNQ38_002434</name>
</gene>
<organism evidence="1 2">
    <name type="scientific">Desulfovibrio intestinalis</name>
    <dbReference type="NCBI Taxonomy" id="58621"/>
    <lineage>
        <taxon>Bacteria</taxon>
        <taxon>Pseudomonadati</taxon>
        <taxon>Thermodesulfobacteriota</taxon>
        <taxon>Desulfovibrionia</taxon>
        <taxon>Desulfovibrionales</taxon>
        <taxon>Desulfovibrionaceae</taxon>
        <taxon>Desulfovibrio</taxon>
    </lineage>
</organism>
<sequence length="319" mass="36074">MTQLERVLAFLKAHPGEQFTAKQIAAAITQQFAEDYASKRNNPRFVDEGSFIVQVAAEIGARKSALQCAGVVWQDRPKPRRYFWEADGDASGCDQSVIETHETEEDDQEHEVASFSQDIRSLSEHDLYPVLMDYLKSELQLYCLRINESRSRNTRGAGGNKWLHPDIVAMQPLDRGWDGLVRNCVQKSGSNSVWLWSFEVKKELTASNVRECFFQAVSNSSWANEGYLVTTAIASGGGVEQELRMLSALHGIGVIILVPENPSESEIFLPAISRPEADWQSINRLLVENGDFKEFVGQVSDYFQTGRLRERDWGWRHEA</sequence>
<proteinExistence type="predicted"/>
<name>A0A7W8C2E1_9BACT</name>
<accession>A0A7W8C2E1</accession>
<comment type="caution">
    <text evidence="1">The sequence shown here is derived from an EMBL/GenBank/DDBJ whole genome shotgun (WGS) entry which is preliminary data.</text>
</comment>
<reference evidence="1 2" key="1">
    <citation type="submission" date="2020-08" db="EMBL/GenBank/DDBJ databases">
        <title>Genomic Encyclopedia of Type Strains, Phase IV (KMG-IV): sequencing the most valuable type-strain genomes for metagenomic binning, comparative biology and taxonomic classification.</title>
        <authorList>
            <person name="Goeker M."/>
        </authorList>
    </citation>
    <scope>NUCLEOTIDE SEQUENCE [LARGE SCALE GENOMIC DNA]</scope>
    <source>
        <strain evidence="1 2">DSM 11275</strain>
    </source>
</reference>
<dbReference type="RefSeq" id="WP_183721052.1">
    <property type="nucleotide sequence ID" value="NZ_JACHGO010000007.1"/>
</dbReference>
<evidence type="ECO:0008006" key="3">
    <source>
        <dbReference type="Google" id="ProtNLM"/>
    </source>
</evidence>
<protein>
    <recommendedName>
        <fullName evidence="3">HrgA protein</fullName>
    </recommendedName>
</protein>
<dbReference type="Proteomes" id="UP000539075">
    <property type="component" value="Unassembled WGS sequence"/>
</dbReference>
<dbReference type="EMBL" id="JACHGO010000007">
    <property type="protein sequence ID" value="MBB5144323.1"/>
    <property type="molecule type" value="Genomic_DNA"/>
</dbReference>
<keyword evidence="2" id="KW-1185">Reference proteome</keyword>
<dbReference type="AlphaFoldDB" id="A0A7W8C2E1"/>